<sequence>MEEGTQSIEDELPVFNGIGGGYGWSISAWQFWNSKGTPEAQRLAEVEGEAGALQNATDITYQDPNPNTAEQQLISRLNSKKNVSKFQSITKPTVKRQDEENKAQLYELGSVDGDVADGFEPESAGEWSEPPLEPPDLDLLVEITDAGRLRSLDNECGQDVGSRGAE</sequence>
<evidence type="ECO:0000313" key="3">
    <source>
        <dbReference type="Proteomes" id="UP001341840"/>
    </source>
</evidence>
<keyword evidence="3" id="KW-1185">Reference proteome</keyword>
<dbReference type="EMBL" id="JASCZI010092698">
    <property type="protein sequence ID" value="MED6152675.1"/>
    <property type="molecule type" value="Genomic_DNA"/>
</dbReference>
<evidence type="ECO:0000313" key="2">
    <source>
        <dbReference type="EMBL" id="MED6152675.1"/>
    </source>
</evidence>
<comment type="caution">
    <text evidence="2">The sequence shown here is derived from an EMBL/GenBank/DDBJ whole genome shotgun (WGS) entry which is preliminary data.</text>
</comment>
<organism evidence="2 3">
    <name type="scientific">Stylosanthes scabra</name>
    <dbReference type="NCBI Taxonomy" id="79078"/>
    <lineage>
        <taxon>Eukaryota</taxon>
        <taxon>Viridiplantae</taxon>
        <taxon>Streptophyta</taxon>
        <taxon>Embryophyta</taxon>
        <taxon>Tracheophyta</taxon>
        <taxon>Spermatophyta</taxon>
        <taxon>Magnoliopsida</taxon>
        <taxon>eudicotyledons</taxon>
        <taxon>Gunneridae</taxon>
        <taxon>Pentapetalae</taxon>
        <taxon>rosids</taxon>
        <taxon>fabids</taxon>
        <taxon>Fabales</taxon>
        <taxon>Fabaceae</taxon>
        <taxon>Papilionoideae</taxon>
        <taxon>50 kb inversion clade</taxon>
        <taxon>dalbergioids sensu lato</taxon>
        <taxon>Dalbergieae</taxon>
        <taxon>Pterocarpus clade</taxon>
        <taxon>Stylosanthes</taxon>
    </lineage>
</organism>
<accession>A0ABU6TWT2</accession>
<name>A0ABU6TWT2_9FABA</name>
<feature type="region of interest" description="Disordered" evidence="1">
    <location>
        <begin position="110"/>
        <end position="136"/>
    </location>
</feature>
<evidence type="ECO:0000256" key="1">
    <source>
        <dbReference type="SAM" id="MobiDB-lite"/>
    </source>
</evidence>
<dbReference type="Proteomes" id="UP001341840">
    <property type="component" value="Unassembled WGS sequence"/>
</dbReference>
<proteinExistence type="predicted"/>
<gene>
    <name evidence="2" type="ORF">PIB30_094345</name>
</gene>
<reference evidence="2 3" key="1">
    <citation type="journal article" date="2023" name="Plants (Basel)">
        <title>Bridging the Gap: Combining Genomics and Transcriptomics Approaches to Understand Stylosanthes scabra, an Orphan Legume from the Brazilian Caatinga.</title>
        <authorList>
            <person name="Ferreira-Neto J.R.C."/>
            <person name="da Silva M.D."/>
            <person name="Binneck E."/>
            <person name="de Melo N.F."/>
            <person name="da Silva R.H."/>
            <person name="de Melo A.L.T.M."/>
            <person name="Pandolfi V."/>
            <person name="Bustamante F.O."/>
            <person name="Brasileiro-Vidal A.C."/>
            <person name="Benko-Iseppon A.M."/>
        </authorList>
    </citation>
    <scope>NUCLEOTIDE SEQUENCE [LARGE SCALE GENOMIC DNA]</scope>
    <source>
        <tissue evidence="2">Leaves</tissue>
    </source>
</reference>
<protein>
    <submittedName>
        <fullName evidence="2">Uncharacterized protein</fullName>
    </submittedName>
</protein>